<accession>A0A2P2Q308</accession>
<name>A0A2P2Q308_RHIMU</name>
<evidence type="ECO:0000313" key="1">
    <source>
        <dbReference type="EMBL" id="MBX61324.1"/>
    </source>
</evidence>
<dbReference type="EMBL" id="GGEC01080840">
    <property type="protein sequence ID" value="MBX61324.1"/>
    <property type="molecule type" value="Transcribed_RNA"/>
</dbReference>
<protein>
    <submittedName>
        <fullName evidence="1">Uncharacterized protein</fullName>
    </submittedName>
</protein>
<proteinExistence type="predicted"/>
<reference evidence="1" key="1">
    <citation type="submission" date="2018-02" db="EMBL/GenBank/DDBJ databases">
        <title>Rhizophora mucronata_Transcriptome.</title>
        <authorList>
            <person name="Meera S.P."/>
            <person name="Sreeshan A."/>
            <person name="Augustine A."/>
        </authorList>
    </citation>
    <scope>NUCLEOTIDE SEQUENCE</scope>
    <source>
        <tissue evidence="1">Leaf</tissue>
    </source>
</reference>
<sequence length="91" mass="10536">MSSITLCSFGVIPNMRVIGIVWQVLIVENKKCLCKCCKWLEACPGSHIYRCNMIMVLVSIRDENYCYGNCWRCSVFCLDWSRQVLCVELIC</sequence>
<dbReference type="AlphaFoldDB" id="A0A2P2Q308"/>
<organism evidence="1">
    <name type="scientific">Rhizophora mucronata</name>
    <name type="common">Asiatic mangrove</name>
    <dbReference type="NCBI Taxonomy" id="61149"/>
    <lineage>
        <taxon>Eukaryota</taxon>
        <taxon>Viridiplantae</taxon>
        <taxon>Streptophyta</taxon>
        <taxon>Embryophyta</taxon>
        <taxon>Tracheophyta</taxon>
        <taxon>Spermatophyta</taxon>
        <taxon>Magnoliopsida</taxon>
        <taxon>eudicotyledons</taxon>
        <taxon>Gunneridae</taxon>
        <taxon>Pentapetalae</taxon>
        <taxon>rosids</taxon>
        <taxon>fabids</taxon>
        <taxon>Malpighiales</taxon>
        <taxon>Rhizophoraceae</taxon>
        <taxon>Rhizophora</taxon>
    </lineage>
</organism>